<dbReference type="EMBL" id="GBEZ01002637">
    <property type="protein sequence ID" value="JAC82436.1"/>
    <property type="molecule type" value="Transcribed_RNA"/>
</dbReference>
<feature type="region of interest" description="Disordered" evidence="1">
    <location>
        <begin position="1"/>
        <end position="29"/>
    </location>
</feature>
<organism evidence="2">
    <name type="scientific">Tetraselmis sp. GSL018</name>
    <dbReference type="NCBI Taxonomy" id="582737"/>
    <lineage>
        <taxon>Eukaryota</taxon>
        <taxon>Viridiplantae</taxon>
        <taxon>Chlorophyta</taxon>
        <taxon>core chlorophytes</taxon>
        <taxon>Chlorodendrophyceae</taxon>
        <taxon>Chlorodendrales</taxon>
        <taxon>Chlorodendraceae</taxon>
        <taxon>Tetraselmis</taxon>
    </lineage>
</organism>
<protein>
    <submittedName>
        <fullName evidence="2">Uncharacterized protein</fullName>
    </submittedName>
</protein>
<evidence type="ECO:0000313" key="2">
    <source>
        <dbReference type="EMBL" id="JAC82436.1"/>
    </source>
</evidence>
<proteinExistence type="predicted"/>
<sequence length="107" mass="11668">MKMDARRPVNKALDKAMAVTGDDQATPKPGRLRPLLGSAWPSFLPPSFGSRTHHPAELQLPKIVSPKGKNRNQSPTTTCKLASGNFPIIDFLELASTHVSKPRLRAT</sequence>
<gene>
    <name evidence="2" type="ORF">TSPGSL018_5728</name>
</gene>
<name>A0A061SI92_9CHLO</name>
<dbReference type="AlphaFoldDB" id="A0A061SI92"/>
<reference evidence="2" key="1">
    <citation type="submission" date="2014-05" db="EMBL/GenBank/DDBJ databases">
        <title>The transcriptome of the halophilic microalga Tetraselmis sp. GSL018 isolated from the Great Salt Lake, Utah.</title>
        <authorList>
            <person name="Jinkerson R.E."/>
            <person name="D'Adamo S."/>
            <person name="Posewitz M.C."/>
        </authorList>
    </citation>
    <scope>NUCLEOTIDE SEQUENCE</scope>
    <source>
        <strain evidence="2">GSL018</strain>
    </source>
</reference>
<evidence type="ECO:0000256" key="1">
    <source>
        <dbReference type="SAM" id="MobiDB-lite"/>
    </source>
</evidence>
<accession>A0A061SI92</accession>